<gene>
    <name evidence="1" type="ORF">Syun_029825</name>
</gene>
<dbReference type="EMBL" id="JBBNAF010000013">
    <property type="protein sequence ID" value="KAK9087431.1"/>
    <property type="molecule type" value="Genomic_DNA"/>
</dbReference>
<sequence>MTSDYGKSGENTLNRLGFHIGRDCRIKYGTMSEEVVERGNIQEEDVIIGDEACATATGTFGEREAYPNFTSAFKRNVNMADQAVTSATGTPAEGEAFPDFMDSFILNIQLKSKKEAFT</sequence>
<dbReference type="AlphaFoldDB" id="A0AAP0E6C7"/>
<accession>A0AAP0E6C7</accession>
<organism evidence="1 2">
    <name type="scientific">Stephania yunnanensis</name>
    <dbReference type="NCBI Taxonomy" id="152371"/>
    <lineage>
        <taxon>Eukaryota</taxon>
        <taxon>Viridiplantae</taxon>
        <taxon>Streptophyta</taxon>
        <taxon>Embryophyta</taxon>
        <taxon>Tracheophyta</taxon>
        <taxon>Spermatophyta</taxon>
        <taxon>Magnoliopsida</taxon>
        <taxon>Ranunculales</taxon>
        <taxon>Menispermaceae</taxon>
        <taxon>Menispermoideae</taxon>
        <taxon>Cissampelideae</taxon>
        <taxon>Stephania</taxon>
    </lineage>
</organism>
<protein>
    <submittedName>
        <fullName evidence="1">Uncharacterized protein</fullName>
    </submittedName>
</protein>
<proteinExistence type="predicted"/>
<keyword evidence="2" id="KW-1185">Reference proteome</keyword>
<evidence type="ECO:0000313" key="2">
    <source>
        <dbReference type="Proteomes" id="UP001420932"/>
    </source>
</evidence>
<evidence type="ECO:0000313" key="1">
    <source>
        <dbReference type="EMBL" id="KAK9087431.1"/>
    </source>
</evidence>
<name>A0AAP0E6C7_9MAGN</name>
<comment type="caution">
    <text evidence="1">The sequence shown here is derived from an EMBL/GenBank/DDBJ whole genome shotgun (WGS) entry which is preliminary data.</text>
</comment>
<dbReference type="Proteomes" id="UP001420932">
    <property type="component" value="Unassembled WGS sequence"/>
</dbReference>
<reference evidence="1 2" key="1">
    <citation type="submission" date="2024-01" db="EMBL/GenBank/DDBJ databases">
        <title>Genome assemblies of Stephania.</title>
        <authorList>
            <person name="Yang L."/>
        </authorList>
    </citation>
    <scope>NUCLEOTIDE SEQUENCE [LARGE SCALE GENOMIC DNA]</scope>
    <source>
        <strain evidence="1">YNDBR</strain>
        <tissue evidence="1">Leaf</tissue>
    </source>
</reference>